<dbReference type="Proteomes" id="UP000294933">
    <property type="component" value="Unassembled WGS sequence"/>
</dbReference>
<reference evidence="2 3" key="1">
    <citation type="submission" date="2018-06" db="EMBL/GenBank/DDBJ databases">
        <title>A transcriptomic atlas of mushroom development highlights an independent origin of complex multicellularity.</title>
        <authorList>
            <consortium name="DOE Joint Genome Institute"/>
            <person name="Krizsan K."/>
            <person name="Almasi E."/>
            <person name="Merenyi Z."/>
            <person name="Sahu N."/>
            <person name="Viragh M."/>
            <person name="Koszo T."/>
            <person name="Mondo S."/>
            <person name="Kiss B."/>
            <person name="Balint B."/>
            <person name="Kues U."/>
            <person name="Barry K."/>
            <person name="Hegedus J.C."/>
            <person name="Henrissat B."/>
            <person name="Johnson J."/>
            <person name="Lipzen A."/>
            <person name="Ohm R."/>
            <person name="Nagy I."/>
            <person name="Pangilinan J."/>
            <person name="Yan J."/>
            <person name="Xiong Y."/>
            <person name="Grigoriev I.V."/>
            <person name="Hibbett D.S."/>
            <person name="Nagy L.G."/>
        </authorList>
    </citation>
    <scope>NUCLEOTIDE SEQUENCE [LARGE SCALE GENOMIC DNA]</scope>
    <source>
        <strain evidence="2 3">SZMC22713</strain>
    </source>
</reference>
<evidence type="ECO:0000256" key="1">
    <source>
        <dbReference type="SAM" id="Phobius"/>
    </source>
</evidence>
<dbReference type="VEuPathDB" id="FungiDB:BD410DRAFT_902463"/>
<keyword evidence="1" id="KW-0472">Membrane</keyword>
<sequence>MTDSSLSNETLGRFCGKLDARLGSDSEDTLSETISWTRPAIPGEWSKQERTPPASETHFLISPNSLIHGMCSRHGENKEWKRSAVRMLLLHTVLGTIFALGHHYLYETLSNPPTLAVSIQIGSITVGPMWALTVGNGLSWLVQLSFTLAIGGALVQRFWHLVHNNQFTLHEMDHVFSITSAFYTRTALRRATGFTMVAVLFLILGGIISTFAPASLSISVLLLSQPCDIMTVDFSNARTFFPSTELSNLAAHVLLAQSAVPPASSPCSNCTYNVTYFAPALTCKEVDVDASPFDTDSVDTIMLWNGTFTSNPVSRTVDIYVLSRTGNPFSGGFSDPQIIMCTLQNATYQAEVDHRNGTSVTAEMNILPFSDQNPESVNITSAYLDIGQAFGQLLSGYIELVPKGNSFRLPGQYTMSSNTFVIYTGWVTCGDHSTIGPCTRNIDLLTALPLLMQHMSVSLLAGSVTIDNTTSSLSRVPEGHCLNESAVYVYDRVRLLAVYGSALLVTSICVVMGIHTVVAGQGSTLTFSNLVYAIMSPEMMEISNGQELPQDTVIHAERGRFVPGQIV</sequence>
<evidence type="ECO:0000313" key="3">
    <source>
        <dbReference type="Proteomes" id="UP000294933"/>
    </source>
</evidence>
<proteinExistence type="predicted"/>
<dbReference type="OrthoDB" id="3198553at2759"/>
<keyword evidence="1" id="KW-1133">Transmembrane helix</keyword>
<evidence type="ECO:0000313" key="2">
    <source>
        <dbReference type="EMBL" id="TDL15685.1"/>
    </source>
</evidence>
<feature type="transmembrane region" description="Helical" evidence="1">
    <location>
        <begin position="194"/>
        <end position="223"/>
    </location>
</feature>
<keyword evidence="1" id="KW-0812">Transmembrane</keyword>
<name>A0A4Y7PKD3_9AGAM</name>
<dbReference type="AlphaFoldDB" id="A0A4Y7PKD3"/>
<evidence type="ECO:0008006" key="4">
    <source>
        <dbReference type="Google" id="ProtNLM"/>
    </source>
</evidence>
<feature type="transmembrane region" description="Helical" evidence="1">
    <location>
        <begin position="88"/>
        <end position="106"/>
    </location>
</feature>
<dbReference type="STRING" id="50990.A0A4Y7PKD3"/>
<gene>
    <name evidence="2" type="ORF">BD410DRAFT_902463</name>
</gene>
<keyword evidence="3" id="KW-1185">Reference proteome</keyword>
<dbReference type="EMBL" id="ML170266">
    <property type="protein sequence ID" value="TDL15685.1"/>
    <property type="molecule type" value="Genomic_DNA"/>
</dbReference>
<protein>
    <recommendedName>
        <fullName evidence="4">Transmembrane protein</fullName>
    </recommendedName>
</protein>
<accession>A0A4Y7PKD3</accession>
<organism evidence="2 3">
    <name type="scientific">Rickenella mellea</name>
    <dbReference type="NCBI Taxonomy" id="50990"/>
    <lineage>
        <taxon>Eukaryota</taxon>
        <taxon>Fungi</taxon>
        <taxon>Dikarya</taxon>
        <taxon>Basidiomycota</taxon>
        <taxon>Agaricomycotina</taxon>
        <taxon>Agaricomycetes</taxon>
        <taxon>Hymenochaetales</taxon>
        <taxon>Rickenellaceae</taxon>
        <taxon>Rickenella</taxon>
    </lineage>
</organism>